<dbReference type="SMART" id="SM00086">
    <property type="entry name" value="PAC"/>
    <property type="match status" value="4"/>
</dbReference>
<dbReference type="SUPFAM" id="SSF58104">
    <property type="entry name" value="Methyl-accepting chemotaxis protein (MCP) signaling domain"/>
    <property type="match status" value="1"/>
</dbReference>
<dbReference type="GO" id="GO:0007165">
    <property type="term" value="P:signal transduction"/>
    <property type="evidence" value="ECO:0007669"/>
    <property type="project" value="UniProtKB-KW"/>
</dbReference>
<dbReference type="AlphaFoldDB" id="A0AB36K8K1"/>
<dbReference type="InterPro" id="IPR001610">
    <property type="entry name" value="PAC"/>
</dbReference>
<dbReference type="PRINTS" id="PR00260">
    <property type="entry name" value="CHEMTRNSDUCR"/>
</dbReference>
<evidence type="ECO:0000256" key="3">
    <source>
        <dbReference type="ARBA" id="ARBA00029447"/>
    </source>
</evidence>
<dbReference type="GO" id="GO:0004888">
    <property type="term" value="F:transmembrane signaling receptor activity"/>
    <property type="evidence" value="ECO:0007669"/>
    <property type="project" value="InterPro"/>
</dbReference>
<evidence type="ECO:0000313" key="9">
    <source>
        <dbReference type="Proteomes" id="UP000188726"/>
    </source>
</evidence>
<reference evidence="8 9" key="1">
    <citation type="journal article" date="2017" name="Genome Announc.">
        <title>Draft Genome Sequences of Salinivibrio proteolyticus, Salinivibrio sharmensis, Salinivibrio siamensis, Salinivibrio costicola subsp. alcaliphilus, Salinivibrio costicola subsp. vallismortis, and 29 New Isolates Belonging to the Genus Salinivibrio.</title>
        <authorList>
            <person name="Lopez-Hermoso C."/>
            <person name="de la Haba R.R."/>
            <person name="Sanchez-Porro C."/>
            <person name="Bayliss S.C."/>
            <person name="Feil E.J."/>
            <person name="Ventosa A."/>
        </authorList>
    </citation>
    <scope>NUCLEOTIDE SEQUENCE [LARGE SCALE GENOMIC DNA]</scope>
    <source>
        <strain evidence="8 9">IC202</strain>
    </source>
</reference>
<dbReference type="InterPro" id="IPR000700">
    <property type="entry name" value="PAS-assoc_C"/>
</dbReference>
<accession>A0AB36K8K1</accession>
<comment type="caution">
    <text evidence="8">The sequence shown here is derived from an EMBL/GenBank/DDBJ whole genome shotgun (WGS) entry which is preliminary data.</text>
</comment>
<dbReference type="SMART" id="SM00283">
    <property type="entry name" value="MA"/>
    <property type="match status" value="1"/>
</dbReference>
<dbReference type="SMART" id="SM00091">
    <property type="entry name" value="PAS"/>
    <property type="match status" value="3"/>
</dbReference>
<dbReference type="SUPFAM" id="SSF55785">
    <property type="entry name" value="PYP-like sensor domain (PAS domain)"/>
    <property type="match status" value="4"/>
</dbReference>
<dbReference type="EMBL" id="MUEO01000011">
    <property type="protein sequence ID" value="OOE44866.1"/>
    <property type="molecule type" value="Genomic_DNA"/>
</dbReference>
<gene>
    <name evidence="8" type="ORF">BZG09_06325</name>
</gene>
<keyword evidence="2 4" id="KW-0807">Transducer</keyword>
<sequence length="588" mass="66147">MLKDLVVDGRYKKTLDQSIHAIITIDEQNQVIYFNDAAESLWGYQRSEVMGNNVKMLVPSEIRASHDSFIEHHRTTNQDRIVGTSRDVQLERKDGSRVWVNISLNQIKHRGKYTYTAFVHDISAQKQAQEIVNQTLDQALDAVVTIDGNNIVTFANRSAERLWGYTRDEILGNNVKMLVPEQHRHEHDELVNKNRRTGINKIVGSTREVPVVRKNGEHRWGSFSISKIELDNEIQYTAFVKDVTEEVERREEFKMLSMVADETDNSVIITDADGCTRYVNQGFEKLTGYTMSDMRGKKPGTMLQGPGTNAETVAKISQKLKNREPFYDELLNYNKQGEAYWISVSINPIFDDNGHLSSFISIQADITEAKQRSLEAERRFEAISVSNGIMQWRLDGTPESFNSYMLTRLRADTSTNAQIATNNLKTMLGEQTFQKVIAGSQIKDVLPFKAADGSERRFDTVVAPIFDSEGNPLYLVSYGIDVTNRAQAVEVTEQEMNKVETSSNEIQQIIGVINGLADQTNLLALNAAIEAARAGESGRGFAVVADEVRQLAQRSGESAAEIRRLVDQTNERVRALADALQNLNEEGS</sequence>
<evidence type="ECO:0000313" key="8">
    <source>
        <dbReference type="EMBL" id="OOE44866.1"/>
    </source>
</evidence>
<proteinExistence type="inferred from homology"/>
<feature type="domain" description="PAS" evidence="6">
    <location>
        <begin position="252"/>
        <end position="323"/>
    </location>
</feature>
<dbReference type="Gene3D" id="3.30.450.20">
    <property type="entry name" value="PAS domain"/>
    <property type="match status" value="4"/>
</dbReference>
<dbReference type="PROSITE" id="PS50113">
    <property type="entry name" value="PAC"/>
    <property type="match status" value="3"/>
</dbReference>
<evidence type="ECO:0008006" key="10">
    <source>
        <dbReference type="Google" id="ProtNLM"/>
    </source>
</evidence>
<dbReference type="InterPro" id="IPR035965">
    <property type="entry name" value="PAS-like_dom_sf"/>
</dbReference>
<feature type="domain" description="PAC" evidence="7">
    <location>
        <begin position="441"/>
        <end position="494"/>
    </location>
</feature>
<name>A0AB36K8K1_9GAMM</name>
<evidence type="ECO:0000256" key="1">
    <source>
        <dbReference type="ARBA" id="ARBA00004370"/>
    </source>
</evidence>
<evidence type="ECO:0000259" key="5">
    <source>
        <dbReference type="PROSITE" id="PS50111"/>
    </source>
</evidence>
<protein>
    <recommendedName>
        <fullName evidence="10">PAS domain S-box protein</fullName>
    </recommendedName>
</protein>
<dbReference type="RefSeq" id="WP_077457819.1">
    <property type="nucleotide sequence ID" value="NZ_MUEN01000003.1"/>
</dbReference>
<dbReference type="InterPro" id="IPR004090">
    <property type="entry name" value="Chemotax_Me-accpt_rcpt"/>
</dbReference>
<dbReference type="Gene3D" id="1.10.287.950">
    <property type="entry name" value="Methyl-accepting chemotaxis protein"/>
    <property type="match status" value="1"/>
</dbReference>
<dbReference type="GO" id="GO:0006935">
    <property type="term" value="P:chemotaxis"/>
    <property type="evidence" value="ECO:0007669"/>
    <property type="project" value="InterPro"/>
</dbReference>
<dbReference type="PANTHER" id="PTHR32089:SF112">
    <property type="entry name" value="LYSOZYME-LIKE PROTEIN-RELATED"/>
    <property type="match status" value="1"/>
</dbReference>
<dbReference type="GO" id="GO:0016020">
    <property type="term" value="C:membrane"/>
    <property type="evidence" value="ECO:0007669"/>
    <property type="project" value="UniProtKB-SubCell"/>
</dbReference>
<dbReference type="PROSITE" id="PS50111">
    <property type="entry name" value="CHEMOTAXIS_TRANSDUC_2"/>
    <property type="match status" value="1"/>
</dbReference>
<dbReference type="GO" id="GO:0006355">
    <property type="term" value="P:regulation of DNA-templated transcription"/>
    <property type="evidence" value="ECO:0007669"/>
    <property type="project" value="InterPro"/>
</dbReference>
<dbReference type="CDD" id="cd00130">
    <property type="entry name" value="PAS"/>
    <property type="match status" value="3"/>
</dbReference>
<evidence type="ECO:0000259" key="7">
    <source>
        <dbReference type="PROSITE" id="PS50113"/>
    </source>
</evidence>
<feature type="domain" description="Methyl-accepting transducer" evidence="5">
    <location>
        <begin position="487"/>
        <end position="588"/>
    </location>
</feature>
<dbReference type="InterPro" id="IPR013767">
    <property type="entry name" value="PAS_fold"/>
</dbReference>
<dbReference type="Proteomes" id="UP000188726">
    <property type="component" value="Unassembled WGS sequence"/>
</dbReference>
<dbReference type="PANTHER" id="PTHR32089">
    <property type="entry name" value="METHYL-ACCEPTING CHEMOTAXIS PROTEIN MCPB"/>
    <property type="match status" value="1"/>
</dbReference>
<feature type="domain" description="PAC" evidence="7">
    <location>
        <begin position="84"/>
        <end position="134"/>
    </location>
</feature>
<evidence type="ECO:0000256" key="2">
    <source>
        <dbReference type="ARBA" id="ARBA00023224"/>
    </source>
</evidence>
<feature type="domain" description="PAS" evidence="6">
    <location>
        <begin position="7"/>
        <end position="61"/>
    </location>
</feature>
<evidence type="ECO:0000256" key="4">
    <source>
        <dbReference type="PROSITE-ProRule" id="PRU00284"/>
    </source>
</evidence>
<dbReference type="InterPro" id="IPR000014">
    <property type="entry name" value="PAS"/>
</dbReference>
<dbReference type="Pfam" id="PF00989">
    <property type="entry name" value="PAS"/>
    <property type="match status" value="1"/>
</dbReference>
<comment type="similarity">
    <text evidence="3">Belongs to the methyl-accepting chemotaxis (MCP) protein family.</text>
</comment>
<evidence type="ECO:0000259" key="6">
    <source>
        <dbReference type="PROSITE" id="PS50112"/>
    </source>
</evidence>
<comment type="subcellular location">
    <subcellularLocation>
        <location evidence="1">Membrane</location>
    </subcellularLocation>
</comment>
<dbReference type="PROSITE" id="PS50112">
    <property type="entry name" value="PAS"/>
    <property type="match status" value="3"/>
</dbReference>
<organism evidence="8 9">
    <name type="scientific">Salinivibrio kushneri</name>
    <dbReference type="NCBI Taxonomy" id="1908198"/>
    <lineage>
        <taxon>Bacteria</taxon>
        <taxon>Pseudomonadati</taxon>
        <taxon>Pseudomonadota</taxon>
        <taxon>Gammaproteobacteria</taxon>
        <taxon>Vibrionales</taxon>
        <taxon>Vibrionaceae</taxon>
        <taxon>Salinivibrio</taxon>
    </lineage>
</organism>
<dbReference type="NCBIfam" id="TIGR00229">
    <property type="entry name" value="sensory_box"/>
    <property type="match status" value="3"/>
</dbReference>
<dbReference type="InterPro" id="IPR004089">
    <property type="entry name" value="MCPsignal_dom"/>
</dbReference>
<dbReference type="Pfam" id="PF13426">
    <property type="entry name" value="PAS_9"/>
    <property type="match status" value="2"/>
</dbReference>
<feature type="domain" description="PAC" evidence="7">
    <location>
        <begin position="326"/>
        <end position="378"/>
    </location>
</feature>
<dbReference type="Pfam" id="PF00015">
    <property type="entry name" value="MCPsignal"/>
    <property type="match status" value="1"/>
</dbReference>
<feature type="domain" description="PAS" evidence="6">
    <location>
        <begin position="128"/>
        <end position="181"/>
    </location>
</feature>